<evidence type="ECO:0000256" key="3">
    <source>
        <dbReference type="ARBA" id="ARBA00022723"/>
    </source>
</evidence>
<dbReference type="Gene3D" id="3.20.20.330">
    <property type="entry name" value="Homocysteine-binding-like domain"/>
    <property type="match status" value="1"/>
</dbReference>
<dbReference type="GO" id="GO:0032259">
    <property type="term" value="P:methylation"/>
    <property type="evidence" value="ECO:0007669"/>
    <property type="project" value="UniProtKB-KW"/>
</dbReference>
<dbReference type="Proteomes" id="UP000675781">
    <property type="component" value="Unassembled WGS sequence"/>
</dbReference>
<dbReference type="GO" id="GO:0008898">
    <property type="term" value="F:S-adenosylmethionine-homocysteine S-methyltransferase activity"/>
    <property type="evidence" value="ECO:0007669"/>
    <property type="project" value="TreeGrafter"/>
</dbReference>
<dbReference type="InterPro" id="IPR003726">
    <property type="entry name" value="HCY_dom"/>
</dbReference>
<evidence type="ECO:0000259" key="6">
    <source>
        <dbReference type="PROSITE" id="PS50970"/>
    </source>
</evidence>
<dbReference type="PANTHER" id="PTHR46015:SF1">
    <property type="entry name" value="HOMOCYSTEINE S-METHYLTRANSFERASE-LIKE ISOFORM 1"/>
    <property type="match status" value="1"/>
</dbReference>
<comment type="cofactor">
    <cofactor evidence="5">
        <name>Zn(2+)</name>
        <dbReference type="ChEBI" id="CHEBI:29105"/>
    </cofactor>
</comment>
<dbReference type="GO" id="GO:0009086">
    <property type="term" value="P:methionine biosynthetic process"/>
    <property type="evidence" value="ECO:0007669"/>
    <property type="project" value="TreeGrafter"/>
</dbReference>
<organism evidence="7 8">
    <name type="scientific">Actinospica durhamensis</name>
    <dbReference type="NCBI Taxonomy" id="1508375"/>
    <lineage>
        <taxon>Bacteria</taxon>
        <taxon>Bacillati</taxon>
        <taxon>Actinomycetota</taxon>
        <taxon>Actinomycetes</taxon>
        <taxon>Catenulisporales</taxon>
        <taxon>Actinospicaceae</taxon>
        <taxon>Actinospica</taxon>
    </lineage>
</organism>
<dbReference type="InterPro" id="IPR051486">
    <property type="entry name" value="Hcy_S-methyltransferase"/>
</dbReference>
<evidence type="ECO:0000256" key="2">
    <source>
        <dbReference type="ARBA" id="ARBA00022679"/>
    </source>
</evidence>
<keyword evidence="2 5" id="KW-0808">Transferase</keyword>
<evidence type="ECO:0000313" key="8">
    <source>
        <dbReference type="Proteomes" id="UP000675781"/>
    </source>
</evidence>
<feature type="binding site" evidence="5">
    <location>
        <position position="307"/>
    </location>
    <ligand>
        <name>Zn(2+)</name>
        <dbReference type="ChEBI" id="CHEBI:29105"/>
    </ligand>
</feature>
<dbReference type="PANTHER" id="PTHR46015">
    <property type="entry name" value="ZGC:172121"/>
    <property type="match status" value="1"/>
</dbReference>
<gene>
    <name evidence="7" type="primary">mmuM</name>
    <name evidence="7" type="ORF">KDL01_06245</name>
</gene>
<dbReference type="EMBL" id="JAGSOG010000017">
    <property type="protein sequence ID" value="MBR7832853.1"/>
    <property type="molecule type" value="Genomic_DNA"/>
</dbReference>
<feature type="domain" description="Hcy-binding" evidence="6">
    <location>
        <begin position="18"/>
        <end position="322"/>
    </location>
</feature>
<evidence type="ECO:0000256" key="1">
    <source>
        <dbReference type="ARBA" id="ARBA00022603"/>
    </source>
</evidence>
<comment type="caution">
    <text evidence="7">The sequence shown here is derived from an EMBL/GenBank/DDBJ whole genome shotgun (WGS) entry which is preliminary data.</text>
</comment>
<dbReference type="NCBIfam" id="NF007020">
    <property type="entry name" value="PRK09485.1"/>
    <property type="match status" value="1"/>
</dbReference>
<keyword evidence="4 5" id="KW-0862">Zinc</keyword>
<proteinExistence type="predicted"/>
<evidence type="ECO:0000256" key="4">
    <source>
        <dbReference type="ARBA" id="ARBA00022833"/>
    </source>
</evidence>
<name>A0A941EL26_9ACTN</name>
<dbReference type="AlphaFoldDB" id="A0A941EL26"/>
<sequence length="369" mass="37520">MVATDQAAAAPAPTPAAAPSFAQALAAGPIVLDGGLSNQLEAQGQDLRDALWSARLLADDPDQITAAHAAYFAAGAQVAITSSYQASFPGFAARGIGREQAAALLRRSVELARRAQRDADEGDLRAGAAPRGRWVAASVGPYGAVLADGSEYRGRYGLSVAQLEAFHAPRLETLIAAGPDLLALETIPDADEARALMNLVRGSGVPCWLSLSATGACTRAGQALSNAFALAADVDEVVAVGVNCCTPQDVRAAVEIAGAVTGKPVVVYPNSGEVWDAEARSWHEESSFDAGLVRDWIGAGARLIGGCCRVGPAAIGEVAAAVRAASQDTYTSGGAGGGSGAGASAGTAEAVAFVERSRAKFARPRALRR</sequence>
<evidence type="ECO:0000256" key="5">
    <source>
        <dbReference type="PROSITE-ProRule" id="PRU00333"/>
    </source>
</evidence>
<dbReference type="PROSITE" id="PS50970">
    <property type="entry name" value="HCY"/>
    <property type="match status" value="1"/>
</dbReference>
<feature type="binding site" evidence="5">
    <location>
        <position position="308"/>
    </location>
    <ligand>
        <name>Zn(2+)</name>
        <dbReference type="ChEBI" id="CHEBI:29105"/>
    </ligand>
</feature>
<dbReference type="EC" id="2.1.1.10" evidence="7"/>
<accession>A0A941EL26</accession>
<evidence type="ECO:0000313" key="7">
    <source>
        <dbReference type="EMBL" id="MBR7832853.1"/>
    </source>
</evidence>
<keyword evidence="3 5" id="KW-0479">Metal-binding</keyword>
<reference evidence="7" key="1">
    <citation type="submission" date="2021-04" db="EMBL/GenBank/DDBJ databases">
        <title>Genome based classification of Actinospica acidithermotolerans sp. nov., an actinobacterium isolated from an Indonesian hot spring.</title>
        <authorList>
            <person name="Kusuma A.B."/>
            <person name="Putra K.E."/>
            <person name="Nafisah S."/>
            <person name="Loh J."/>
            <person name="Nouioui I."/>
            <person name="Goodfellow M."/>
        </authorList>
    </citation>
    <scope>NUCLEOTIDE SEQUENCE</scope>
    <source>
        <strain evidence="7">CSCA 57</strain>
    </source>
</reference>
<dbReference type="InterPro" id="IPR036589">
    <property type="entry name" value="HCY_dom_sf"/>
</dbReference>
<dbReference type="Pfam" id="PF02574">
    <property type="entry name" value="S-methyl_trans"/>
    <property type="match status" value="1"/>
</dbReference>
<feature type="binding site" evidence="5">
    <location>
        <position position="244"/>
    </location>
    <ligand>
        <name>Zn(2+)</name>
        <dbReference type="ChEBI" id="CHEBI:29105"/>
    </ligand>
</feature>
<keyword evidence="8" id="KW-1185">Reference proteome</keyword>
<dbReference type="GO" id="GO:0046872">
    <property type="term" value="F:metal ion binding"/>
    <property type="evidence" value="ECO:0007669"/>
    <property type="project" value="UniProtKB-KW"/>
</dbReference>
<dbReference type="SUPFAM" id="SSF82282">
    <property type="entry name" value="Homocysteine S-methyltransferase"/>
    <property type="match status" value="1"/>
</dbReference>
<dbReference type="GO" id="GO:0033528">
    <property type="term" value="P:S-methylmethionine cycle"/>
    <property type="evidence" value="ECO:0007669"/>
    <property type="project" value="TreeGrafter"/>
</dbReference>
<keyword evidence="1 5" id="KW-0489">Methyltransferase</keyword>
<protein>
    <submittedName>
        <fullName evidence="7">Homocysteine S-methyltransferase</fullName>
        <ecNumber evidence="7">2.1.1.10</ecNumber>
    </submittedName>
</protein>